<protein>
    <submittedName>
        <fullName evidence="5">Transcription factor Cys</fullName>
    </submittedName>
</protein>
<evidence type="ECO:0000313" key="5">
    <source>
        <dbReference type="EMBL" id="OWP00628.1"/>
    </source>
</evidence>
<keyword evidence="2" id="KW-0539">Nucleus</keyword>
<dbReference type="Gene3D" id="4.10.240.10">
    <property type="entry name" value="Zn(2)-C6 fungal-type DNA-binding domain"/>
    <property type="match status" value="1"/>
</dbReference>
<dbReference type="AlphaFoldDB" id="A0A218YY90"/>
<dbReference type="STRING" id="503106.A0A218YY90"/>
<dbReference type="OrthoDB" id="2162761at2759"/>
<dbReference type="GO" id="GO:0008270">
    <property type="term" value="F:zinc ion binding"/>
    <property type="evidence" value="ECO:0007669"/>
    <property type="project" value="InterPro"/>
</dbReference>
<keyword evidence="1" id="KW-0479">Metal-binding</keyword>
<name>A0A218YY90_9HELO</name>
<evidence type="ECO:0000259" key="4">
    <source>
        <dbReference type="PROSITE" id="PS50048"/>
    </source>
</evidence>
<keyword evidence="6" id="KW-1185">Reference proteome</keyword>
<dbReference type="SMART" id="SM00066">
    <property type="entry name" value="GAL4"/>
    <property type="match status" value="1"/>
</dbReference>
<dbReference type="InterPro" id="IPR007219">
    <property type="entry name" value="XnlR_reg_dom"/>
</dbReference>
<dbReference type="InterPro" id="IPR053187">
    <property type="entry name" value="Notoamide_regulator"/>
</dbReference>
<proteinExistence type="predicted"/>
<dbReference type="GO" id="GO:0000981">
    <property type="term" value="F:DNA-binding transcription factor activity, RNA polymerase II-specific"/>
    <property type="evidence" value="ECO:0007669"/>
    <property type="project" value="InterPro"/>
</dbReference>
<gene>
    <name evidence="5" type="ORF">B2J93_5404</name>
</gene>
<evidence type="ECO:0000256" key="1">
    <source>
        <dbReference type="ARBA" id="ARBA00022723"/>
    </source>
</evidence>
<dbReference type="CDD" id="cd00067">
    <property type="entry name" value="GAL4"/>
    <property type="match status" value="1"/>
</dbReference>
<evidence type="ECO:0000256" key="2">
    <source>
        <dbReference type="ARBA" id="ARBA00023242"/>
    </source>
</evidence>
<dbReference type="PANTHER" id="PTHR47256:SF1">
    <property type="entry name" value="ZN(II)2CYS6 TRANSCRIPTION FACTOR (EUROFUNG)"/>
    <property type="match status" value="1"/>
</dbReference>
<reference evidence="5 6" key="1">
    <citation type="submission" date="2017-04" db="EMBL/GenBank/DDBJ databases">
        <title>Draft genome sequence of Marssonina coronaria NL1: causal agent of apple blotch.</title>
        <authorList>
            <person name="Cheng Q."/>
        </authorList>
    </citation>
    <scope>NUCLEOTIDE SEQUENCE [LARGE SCALE GENOMIC DNA]</scope>
    <source>
        <strain evidence="5 6">NL1</strain>
    </source>
</reference>
<dbReference type="Pfam" id="PF00172">
    <property type="entry name" value="Zn_clus"/>
    <property type="match status" value="1"/>
</dbReference>
<feature type="domain" description="Zn(2)-C6 fungal-type" evidence="4">
    <location>
        <begin position="65"/>
        <end position="96"/>
    </location>
</feature>
<dbReference type="InterPro" id="IPR001138">
    <property type="entry name" value="Zn2Cys6_DnaBD"/>
</dbReference>
<evidence type="ECO:0000256" key="3">
    <source>
        <dbReference type="SAM" id="MobiDB-lite"/>
    </source>
</evidence>
<dbReference type="InParanoid" id="A0A218YY90"/>
<dbReference type="PROSITE" id="PS50048">
    <property type="entry name" value="ZN2_CY6_FUNGAL_2"/>
    <property type="match status" value="1"/>
</dbReference>
<sequence length="688" mass="77341">MSFRQIRPSSGDTGASVTGSNTSQSTTTPETSGSSDPRRARGDKDTPENTSSKRRRVPESVTRNACLNCKKARAKCDGKKPCKRCATRVETSECIYEIHIKHAKEELVQQIKDLRAKDHMTEQILQALAANEKVPEILERLQNDETYESIVEWLGRTAVGEFETLSPRDSHHSALEASDYEMNGPGPAISAKSPAAVWTAVTTDTTVLNHLFQLYFAWVHPVHTLFSEPRFVESYRRRLDNFCSPVLVNAICAMACHLHTEAGKDELDYVQLGAEFSDAVRSSLDPSDDRLTTMQALAVMYLVDCARGNALRATSYLKTATEALPTVTYQDDEGFAASFTDTVCGVRNLNIEWAQMTFQVAPIIDLVPECSVERDDSDNQDVANWYHYRFASETPVERWPSLLATTNREKSKLNVILQDIATMLYTRPDARISALEFLHQFRRLREWRDELPDEISNIEGHKRQVLPHVLSLLILHTTAVVQLLRPLLDFDGFPAPLVEGTIWAYAQQGLTLLDRQYKVRYSFRYQPVLQMLAALQLIDVVARFFPGGAEGGSKDGPEAIYFGMELLMQSRVSFPVAGPLQEMLRRSAIECSILLPRDMRDLMLPPKPPQQIYQIDDFLGACTRATYVHPIAKVHSKYGPSFSADWAAECPAYGFSESTTCARRLRFPSAEERGAQSLMQIRNLLNSN</sequence>
<dbReference type="EMBL" id="MZNU01000315">
    <property type="protein sequence ID" value="OWP00628.1"/>
    <property type="molecule type" value="Genomic_DNA"/>
</dbReference>
<dbReference type="SUPFAM" id="SSF57701">
    <property type="entry name" value="Zn2/Cys6 DNA-binding domain"/>
    <property type="match status" value="1"/>
</dbReference>
<organism evidence="5 6">
    <name type="scientific">Diplocarpon coronariae</name>
    <dbReference type="NCBI Taxonomy" id="2795749"/>
    <lineage>
        <taxon>Eukaryota</taxon>
        <taxon>Fungi</taxon>
        <taxon>Dikarya</taxon>
        <taxon>Ascomycota</taxon>
        <taxon>Pezizomycotina</taxon>
        <taxon>Leotiomycetes</taxon>
        <taxon>Helotiales</taxon>
        <taxon>Drepanopezizaceae</taxon>
        <taxon>Diplocarpon</taxon>
    </lineage>
</organism>
<evidence type="ECO:0000313" key="6">
    <source>
        <dbReference type="Proteomes" id="UP000242519"/>
    </source>
</evidence>
<dbReference type="GO" id="GO:0006351">
    <property type="term" value="P:DNA-templated transcription"/>
    <property type="evidence" value="ECO:0007669"/>
    <property type="project" value="InterPro"/>
</dbReference>
<dbReference type="CDD" id="cd12148">
    <property type="entry name" value="fungal_TF_MHR"/>
    <property type="match status" value="1"/>
</dbReference>
<accession>A0A218YY90</accession>
<dbReference type="PROSITE" id="PS00463">
    <property type="entry name" value="ZN2_CY6_FUNGAL_1"/>
    <property type="match status" value="1"/>
</dbReference>
<dbReference type="InterPro" id="IPR036864">
    <property type="entry name" value="Zn2-C6_fun-type_DNA-bd_sf"/>
</dbReference>
<dbReference type="GO" id="GO:0003677">
    <property type="term" value="F:DNA binding"/>
    <property type="evidence" value="ECO:0007669"/>
    <property type="project" value="InterPro"/>
</dbReference>
<dbReference type="Proteomes" id="UP000242519">
    <property type="component" value="Unassembled WGS sequence"/>
</dbReference>
<dbReference type="PANTHER" id="PTHR47256">
    <property type="entry name" value="ZN(II)2CYS6 TRANSCRIPTION FACTOR (EUROFUNG)-RELATED"/>
    <property type="match status" value="1"/>
</dbReference>
<comment type="caution">
    <text evidence="5">The sequence shown here is derived from an EMBL/GenBank/DDBJ whole genome shotgun (WGS) entry which is preliminary data.</text>
</comment>
<feature type="region of interest" description="Disordered" evidence="3">
    <location>
        <begin position="1"/>
        <end position="59"/>
    </location>
</feature>
<feature type="compositionally biased region" description="Polar residues" evidence="3">
    <location>
        <begin position="7"/>
        <end position="35"/>
    </location>
</feature>
<dbReference type="Pfam" id="PF04082">
    <property type="entry name" value="Fungal_trans"/>
    <property type="match status" value="1"/>
</dbReference>
<feature type="compositionally biased region" description="Basic and acidic residues" evidence="3">
    <location>
        <begin position="36"/>
        <end position="47"/>
    </location>
</feature>